<organism evidence="1 2">
    <name type="scientific">Streptomyces lasiicapitis</name>
    <dbReference type="NCBI Taxonomy" id="1923961"/>
    <lineage>
        <taxon>Bacteria</taxon>
        <taxon>Bacillati</taxon>
        <taxon>Actinomycetota</taxon>
        <taxon>Actinomycetes</taxon>
        <taxon>Kitasatosporales</taxon>
        <taxon>Streptomycetaceae</taxon>
        <taxon>Streptomyces</taxon>
    </lineage>
</organism>
<dbReference type="InterPro" id="IPR001646">
    <property type="entry name" value="5peptide_repeat"/>
</dbReference>
<sequence>MPAQHPRTPRDLADLPYAHRLEPFEGELEREGDYEAVHFDGCDFAELDGGSAAFAESAFSSVTFNGGRYRRARFDDVWTHQVRWVGADLAESRWTDCESGAGLLAGVELFSAQLRRVTFHHCKFDSVNLRVAALRDVAFVDCLLRDVDFGGAALTQVSFPGSTLDRVRFDDVKADRADLSEAAALGIASGLEAMRGVTISPLQLLELAPALAGVVGLKVREG</sequence>
<dbReference type="Proteomes" id="UP000656881">
    <property type="component" value="Unassembled WGS sequence"/>
</dbReference>
<protein>
    <recommendedName>
        <fullName evidence="3">Pentapeptide repeat-containing protein</fullName>
    </recommendedName>
</protein>
<gene>
    <name evidence="1" type="ORF">GCM10012286_75400</name>
</gene>
<accession>A0ABQ2MS56</accession>
<dbReference type="PANTHER" id="PTHR42999">
    <property type="entry name" value="ANTIBIOTIC RESISTANCE PROTEIN MCBG"/>
    <property type="match status" value="1"/>
</dbReference>
<dbReference type="Pfam" id="PF13599">
    <property type="entry name" value="Pentapeptide_4"/>
    <property type="match status" value="1"/>
</dbReference>
<proteinExistence type="predicted"/>
<evidence type="ECO:0000313" key="1">
    <source>
        <dbReference type="EMBL" id="GGO57783.1"/>
    </source>
</evidence>
<dbReference type="PANTHER" id="PTHR42999:SF1">
    <property type="entry name" value="PENTAPEPTIDE REPEAT-CONTAINING PROTEIN"/>
    <property type="match status" value="1"/>
</dbReference>
<evidence type="ECO:0008006" key="3">
    <source>
        <dbReference type="Google" id="ProtNLM"/>
    </source>
</evidence>
<dbReference type="EMBL" id="BMNG01000022">
    <property type="protein sequence ID" value="GGO57783.1"/>
    <property type="molecule type" value="Genomic_DNA"/>
</dbReference>
<dbReference type="SUPFAM" id="SSF141571">
    <property type="entry name" value="Pentapeptide repeat-like"/>
    <property type="match status" value="1"/>
</dbReference>
<keyword evidence="2" id="KW-1185">Reference proteome</keyword>
<name>A0ABQ2MS56_9ACTN</name>
<comment type="caution">
    <text evidence="1">The sequence shown here is derived from an EMBL/GenBank/DDBJ whole genome shotgun (WGS) entry which is preliminary data.</text>
</comment>
<dbReference type="RefSeq" id="WP_189177305.1">
    <property type="nucleotide sequence ID" value="NZ_BMNG01000022.1"/>
</dbReference>
<evidence type="ECO:0000313" key="2">
    <source>
        <dbReference type="Proteomes" id="UP000656881"/>
    </source>
</evidence>
<dbReference type="Gene3D" id="2.160.20.80">
    <property type="entry name" value="E3 ubiquitin-protein ligase SopA"/>
    <property type="match status" value="1"/>
</dbReference>
<dbReference type="InterPro" id="IPR052949">
    <property type="entry name" value="PA_immunity-related"/>
</dbReference>
<reference evidence="2" key="1">
    <citation type="journal article" date="2019" name="Int. J. Syst. Evol. Microbiol.">
        <title>The Global Catalogue of Microorganisms (GCM) 10K type strain sequencing project: providing services to taxonomists for standard genome sequencing and annotation.</title>
        <authorList>
            <consortium name="The Broad Institute Genomics Platform"/>
            <consortium name="The Broad Institute Genome Sequencing Center for Infectious Disease"/>
            <person name="Wu L."/>
            <person name="Ma J."/>
        </authorList>
    </citation>
    <scope>NUCLEOTIDE SEQUENCE [LARGE SCALE GENOMIC DNA]</scope>
    <source>
        <strain evidence="2">CGMCC 4.7349</strain>
    </source>
</reference>